<dbReference type="AlphaFoldDB" id="A0A1G6MQR3"/>
<evidence type="ECO:0000313" key="2">
    <source>
        <dbReference type="EMBL" id="SDC57336.1"/>
    </source>
</evidence>
<reference evidence="3" key="1">
    <citation type="submission" date="2016-10" db="EMBL/GenBank/DDBJ databases">
        <authorList>
            <person name="Varghese N."/>
            <person name="Submissions S."/>
        </authorList>
    </citation>
    <scope>NUCLEOTIDE SEQUENCE [LARGE SCALE GENOMIC DNA]</scope>
    <source>
        <strain evidence="3">DSM 18609</strain>
    </source>
</reference>
<feature type="region of interest" description="Disordered" evidence="1">
    <location>
        <begin position="88"/>
        <end position="159"/>
    </location>
</feature>
<evidence type="ECO:0000313" key="3">
    <source>
        <dbReference type="Proteomes" id="UP000199455"/>
    </source>
</evidence>
<sequence length="159" mass="17474">MHLNIKFMSAKHQQKSNLLPDGGFYIHIFNVKIMKTSIYNKAEHLEGYIGKEGNSEEKSEVQKAYEAGNEGNEVTSFGRDTIAKYNAETMHLDKTTPRDGLDNTGTQGADSLSDDAYNSADKHPTLKSAESHTGSSSDDFKTKTGINESDEDHALDTGI</sequence>
<gene>
    <name evidence="2" type="ORF">SAMN04488024_102409</name>
</gene>
<proteinExistence type="predicted"/>
<accession>A0A1G6MQR3</accession>
<name>A0A1G6MQR3_9SPHI</name>
<keyword evidence="3" id="KW-1185">Reference proteome</keyword>
<dbReference type="Proteomes" id="UP000199455">
    <property type="component" value="Unassembled WGS sequence"/>
</dbReference>
<feature type="compositionally biased region" description="Basic and acidic residues" evidence="1">
    <location>
        <begin position="90"/>
        <end position="101"/>
    </location>
</feature>
<organism evidence="2 3">
    <name type="scientific">Pedobacter soli</name>
    <dbReference type="NCBI Taxonomy" id="390242"/>
    <lineage>
        <taxon>Bacteria</taxon>
        <taxon>Pseudomonadati</taxon>
        <taxon>Bacteroidota</taxon>
        <taxon>Sphingobacteriia</taxon>
        <taxon>Sphingobacteriales</taxon>
        <taxon>Sphingobacteriaceae</taxon>
        <taxon>Pedobacter</taxon>
    </lineage>
</organism>
<dbReference type="STRING" id="390242.SAMN04488024_102409"/>
<evidence type="ECO:0000256" key="1">
    <source>
        <dbReference type="SAM" id="MobiDB-lite"/>
    </source>
</evidence>
<dbReference type="EMBL" id="FMZH01000002">
    <property type="protein sequence ID" value="SDC57336.1"/>
    <property type="molecule type" value="Genomic_DNA"/>
</dbReference>
<protein>
    <submittedName>
        <fullName evidence="2">Uncharacterized protein</fullName>
    </submittedName>
</protein>